<feature type="signal peptide" evidence="2">
    <location>
        <begin position="1"/>
        <end position="28"/>
    </location>
</feature>
<reference evidence="3 4" key="1">
    <citation type="journal article" date="2019" name="Sci. Rep.">
        <title>Nanopore sequencing improves the draft genome of the human pathogenic amoeba Naegleria fowleri.</title>
        <authorList>
            <person name="Liechti N."/>
            <person name="Schurch N."/>
            <person name="Bruggmann R."/>
            <person name="Wittwer M."/>
        </authorList>
    </citation>
    <scope>NUCLEOTIDE SEQUENCE [LARGE SCALE GENOMIC DNA]</scope>
    <source>
        <strain evidence="3 4">ATCC 30894</strain>
    </source>
</reference>
<dbReference type="SUPFAM" id="SSF51735">
    <property type="entry name" value="NAD(P)-binding Rossmann-fold domains"/>
    <property type="match status" value="1"/>
</dbReference>
<dbReference type="VEuPathDB" id="AmoebaDB:NfTy_020410"/>
<keyword evidence="4" id="KW-1185">Reference proteome</keyword>
<keyword evidence="2" id="KW-0732">Signal</keyword>
<dbReference type="GO" id="GO:0016491">
    <property type="term" value="F:oxidoreductase activity"/>
    <property type="evidence" value="ECO:0007669"/>
    <property type="project" value="UniProtKB-KW"/>
</dbReference>
<dbReference type="InterPro" id="IPR036291">
    <property type="entry name" value="NAD(P)-bd_dom_sf"/>
</dbReference>
<dbReference type="VEuPathDB" id="AmoebaDB:FDP41_011253"/>
<dbReference type="Gene3D" id="3.40.50.720">
    <property type="entry name" value="NAD(P)-binding Rossmann-like Domain"/>
    <property type="match status" value="2"/>
</dbReference>
<gene>
    <name evidence="3" type="ORF">FDP41_011253</name>
</gene>
<keyword evidence="1" id="KW-0560">Oxidoreductase</keyword>
<proteinExistence type="predicted"/>
<dbReference type="VEuPathDB" id="AmoebaDB:NF0094770"/>
<dbReference type="AlphaFoldDB" id="A0A6A5BW70"/>
<dbReference type="OrthoDB" id="191139at2759"/>
<evidence type="ECO:0000313" key="3">
    <source>
        <dbReference type="EMBL" id="KAF0982323.1"/>
    </source>
</evidence>
<evidence type="ECO:0000313" key="4">
    <source>
        <dbReference type="Proteomes" id="UP000444721"/>
    </source>
</evidence>
<evidence type="ECO:0000256" key="1">
    <source>
        <dbReference type="ARBA" id="ARBA00023002"/>
    </source>
</evidence>
<dbReference type="VEuPathDB" id="AmoebaDB:NF0094760"/>
<dbReference type="OMA" id="FECAYEL"/>
<dbReference type="PANTHER" id="PTHR43157:SF31">
    <property type="entry name" value="PHOSPHATIDYLINOSITOL-GLYCAN BIOSYNTHESIS CLASS F PROTEIN"/>
    <property type="match status" value="1"/>
</dbReference>
<dbReference type="EMBL" id="VFQX01000009">
    <property type="protein sequence ID" value="KAF0982323.1"/>
    <property type="molecule type" value="Genomic_DNA"/>
</dbReference>
<protein>
    <submittedName>
        <fullName evidence="3">Uncharacterized protein</fullName>
    </submittedName>
</protein>
<evidence type="ECO:0000256" key="2">
    <source>
        <dbReference type="SAM" id="SignalP"/>
    </source>
</evidence>
<accession>A0A6A5BW70</accession>
<sequence>MFYHIMNNNKKFILSSSLLLLGAAGSLSYPSLRRYCNGPMVDQSLMDRSNLKNRVIIVTGVAPGGIGYETARCLYEKNGTIVLAVRDVKKGEETKQEIRVSKNSGGDHDDNKEKGQVIVMKMDLNDLQSVAEFAFEFHEKFSHLNHLGHFLLTLLLLDQLKESKGRVITVASRAHENYKPTSFKVEDVLSNTGSNTHPHVLYARSKFANVLFTKKLDRMLKQEALETNAAFFGSDPKTSSMMARTNQNDRCMAVCLHPGLIATHIGRHSTLMNVLLGFGTLFGKTPVYGAQTTLYCALEEKNKLHGGAYYADCKEKPCHPMADSIQLQNELWDTSLKLVEKYLNK</sequence>
<name>A0A6A5BW70_NAEFO</name>
<comment type="caution">
    <text evidence="3">The sequence shown here is derived from an EMBL/GenBank/DDBJ whole genome shotgun (WGS) entry which is preliminary data.</text>
</comment>
<dbReference type="GeneID" id="68118468"/>
<feature type="chain" id="PRO_5025436100" evidence="2">
    <location>
        <begin position="29"/>
        <end position="345"/>
    </location>
</feature>
<dbReference type="PANTHER" id="PTHR43157">
    <property type="entry name" value="PHOSPHATIDYLINOSITOL-GLYCAN BIOSYNTHESIS CLASS F PROTEIN-RELATED"/>
    <property type="match status" value="1"/>
</dbReference>
<dbReference type="RefSeq" id="XP_044567036.1">
    <property type="nucleotide sequence ID" value="XM_044701641.1"/>
</dbReference>
<dbReference type="Proteomes" id="UP000444721">
    <property type="component" value="Unassembled WGS sequence"/>
</dbReference>
<organism evidence="3 4">
    <name type="scientific">Naegleria fowleri</name>
    <name type="common">Brain eating amoeba</name>
    <dbReference type="NCBI Taxonomy" id="5763"/>
    <lineage>
        <taxon>Eukaryota</taxon>
        <taxon>Discoba</taxon>
        <taxon>Heterolobosea</taxon>
        <taxon>Tetramitia</taxon>
        <taxon>Eutetramitia</taxon>
        <taxon>Vahlkampfiidae</taxon>
        <taxon>Naegleria</taxon>
    </lineage>
</organism>